<protein>
    <recommendedName>
        <fullName evidence="3">MarR family transcriptional regulator</fullName>
    </recommendedName>
</protein>
<evidence type="ECO:0000313" key="2">
    <source>
        <dbReference type="Proteomes" id="UP000829069"/>
    </source>
</evidence>
<gene>
    <name evidence="1" type="ORF">MNQ99_03140</name>
</gene>
<keyword evidence="2" id="KW-1185">Reference proteome</keyword>
<evidence type="ECO:0000313" key="1">
    <source>
        <dbReference type="EMBL" id="UNK46381.1"/>
    </source>
</evidence>
<reference evidence="1 2" key="1">
    <citation type="submission" date="2022-03" db="EMBL/GenBank/DDBJ databases">
        <title>Isotopic signatures of nitrous oxide derived from detoxification processes.</title>
        <authorList>
            <person name="Behrendt U."/>
            <person name="Buchen C."/>
            <person name="Well R."/>
            <person name="Ulrich A."/>
            <person name="Rohe L."/>
            <person name="Kolb S."/>
            <person name="Schloter M."/>
            <person name="Horn M.A."/>
            <person name="Augustin J."/>
        </authorList>
    </citation>
    <scope>NUCLEOTIDE SEQUENCE [LARGE SCALE GENOMIC DNA]</scope>
    <source>
        <strain evidence="1 2">S4-C24</strain>
    </source>
</reference>
<evidence type="ECO:0008006" key="3">
    <source>
        <dbReference type="Google" id="ProtNLM"/>
    </source>
</evidence>
<name>A0ABY3WD99_9MICC</name>
<proteinExistence type="predicted"/>
<dbReference type="RefSeq" id="WP_241914416.1">
    <property type="nucleotide sequence ID" value="NZ_CP093326.1"/>
</dbReference>
<organism evidence="1 2">
    <name type="scientific">Arthrobacter sulfonylureivorans</name>
    <dbReference type="NCBI Taxonomy" id="2486855"/>
    <lineage>
        <taxon>Bacteria</taxon>
        <taxon>Bacillati</taxon>
        <taxon>Actinomycetota</taxon>
        <taxon>Actinomycetes</taxon>
        <taxon>Micrococcales</taxon>
        <taxon>Micrococcaceae</taxon>
        <taxon>Arthrobacter</taxon>
    </lineage>
</organism>
<dbReference type="EMBL" id="CP093326">
    <property type="protein sequence ID" value="UNK46381.1"/>
    <property type="molecule type" value="Genomic_DNA"/>
</dbReference>
<dbReference type="Proteomes" id="UP000829069">
    <property type="component" value="Chromosome"/>
</dbReference>
<sequence>MSDRTEVTADLEVRLAGALRMLEPVLGFQLGRGLRLDLARLRQLLVVPAN</sequence>
<accession>A0ABY3WD99</accession>